<dbReference type="InterPro" id="IPR010679">
    <property type="entry name" value="DUF1254"/>
</dbReference>
<dbReference type="RefSeq" id="WP_151668041.1">
    <property type="nucleotide sequence ID" value="NZ_WBVO01000010.1"/>
</dbReference>
<comment type="caution">
    <text evidence="3">The sequence shown here is derived from an EMBL/GenBank/DDBJ whole genome shotgun (WGS) entry which is preliminary data.</text>
</comment>
<dbReference type="Proteomes" id="UP000468650">
    <property type="component" value="Unassembled WGS sequence"/>
</dbReference>
<evidence type="ECO:0000313" key="4">
    <source>
        <dbReference type="Proteomes" id="UP000468650"/>
    </source>
</evidence>
<dbReference type="OrthoDB" id="9777345at2"/>
<evidence type="ECO:0000259" key="1">
    <source>
        <dbReference type="Pfam" id="PF06742"/>
    </source>
</evidence>
<dbReference type="SUPFAM" id="SSF160935">
    <property type="entry name" value="VPA0735-like"/>
    <property type="match status" value="1"/>
</dbReference>
<dbReference type="AlphaFoldDB" id="A0A6N6RGD3"/>
<name>A0A6N6RGD3_9FLAO</name>
<sequence length="349" mass="39448">MKKLAVLLAFTSLLACNPTDKSRQNDTETSSELVSVTPETFIRAETDRAFAEMIKNAGQTNAFYHFRRPTPLDKQSVIRMNRDVLYSGGVFDAREGLEITFPEMPDERYASIFILDNDHYVQELIYEPGQYTIQGNTDFLYIIIRLQVLNAGDTQEIEMLNNLQDQFVVHSISNQEFPELTWNLNSLDSLRAVYNEEATAYSSWKGMMGKRGEVDESTRHIAAAAAWGLLPEEAATYLNFKPENLTGPGCYSATYTVPEHNGFWSITVYGNDGYITSENCLLNNSNVQLNDDGTFTVYYGSEEECGDVPNRLDAPEGWNFLFRVYLPGEEVLSGEYELPEVRKTVASVE</sequence>
<dbReference type="PROSITE" id="PS51257">
    <property type="entry name" value="PROKAR_LIPOPROTEIN"/>
    <property type="match status" value="1"/>
</dbReference>
<proteinExistence type="predicted"/>
<organism evidence="3 4">
    <name type="scientific">Phaeocystidibacter luteus</name>
    <dbReference type="NCBI Taxonomy" id="911197"/>
    <lineage>
        <taxon>Bacteria</taxon>
        <taxon>Pseudomonadati</taxon>
        <taxon>Bacteroidota</taxon>
        <taxon>Flavobacteriia</taxon>
        <taxon>Flavobacteriales</taxon>
        <taxon>Phaeocystidibacteraceae</taxon>
        <taxon>Phaeocystidibacter</taxon>
    </lineage>
</organism>
<dbReference type="Pfam" id="PF06863">
    <property type="entry name" value="DUF1254"/>
    <property type="match status" value="1"/>
</dbReference>
<gene>
    <name evidence="3" type="ORF">F8C67_11710</name>
</gene>
<reference evidence="3 4" key="1">
    <citation type="submission" date="2019-09" db="EMBL/GenBank/DDBJ databases">
        <title>Genomes of family Cryomorphaceae.</title>
        <authorList>
            <person name="Bowman J.P."/>
        </authorList>
    </citation>
    <scope>NUCLEOTIDE SEQUENCE [LARGE SCALE GENOMIC DNA]</scope>
    <source>
        <strain evidence="3 4">LMG 25704</strain>
    </source>
</reference>
<dbReference type="EMBL" id="WBVO01000010">
    <property type="protein sequence ID" value="KAB2807700.1"/>
    <property type="molecule type" value="Genomic_DNA"/>
</dbReference>
<protein>
    <submittedName>
        <fullName evidence="3">DUF1214 domain-containing protein</fullName>
    </submittedName>
</protein>
<dbReference type="InterPro" id="IPR037049">
    <property type="entry name" value="DUF1214_C_sf"/>
</dbReference>
<evidence type="ECO:0000313" key="3">
    <source>
        <dbReference type="EMBL" id="KAB2807700.1"/>
    </source>
</evidence>
<evidence type="ECO:0000259" key="2">
    <source>
        <dbReference type="Pfam" id="PF06863"/>
    </source>
</evidence>
<feature type="domain" description="DUF1254" evidence="2">
    <location>
        <begin position="61"/>
        <end position="116"/>
    </location>
</feature>
<dbReference type="PANTHER" id="PTHR36509:SF2">
    <property type="entry name" value="BLL3101 PROTEIN"/>
    <property type="match status" value="1"/>
</dbReference>
<dbReference type="Gene3D" id="2.60.120.600">
    <property type="entry name" value="Domain of unknown function DUF1214, C-terminal domain"/>
    <property type="match status" value="1"/>
</dbReference>
<keyword evidence="4" id="KW-1185">Reference proteome</keyword>
<dbReference type="Pfam" id="PF06742">
    <property type="entry name" value="DUF1214"/>
    <property type="match status" value="1"/>
</dbReference>
<accession>A0A6N6RGD3</accession>
<feature type="domain" description="DUF1214" evidence="1">
    <location>
        <begin position="247"/>
        <end position="328"/>
    </location>
</feature>
<dbReference type="PANTHER" id="PTHR36509">
    <property type="entry name" value="BLL3101 PROTEIN"/>
    <property type="match status" value="1"/>
</dbReference>
<dbReference type="InterPro" id="IPR010621">
    <property type="entry name" value="DUF1214"/>
</dbReference>